<reference evidence="1" key="1">
    <citation type="journal article" date="2020" name="mSystems">
        <title>Genome- and Community-Level Interaction Insights into Carbon Utilization and Element Cycling Functions of Hydrothermarchaeota in Hydrothermal Sediment.</title>
        <authorList>
            <person name="Zhou Z."/>
            <person name="Liu Y."/>
            <person name="Xu W."/>
            <person name="Pan J."/>
            <person name="Luo Z.H."/>
            <person name="Li M."/>
        </authorList>
    </citation>
    <scope>NUCLEOTIDE SEQUENCE [LARGE SCALE GENOMIC DNA]</scope>
    <source>
        <strain evidence="1">SpSt-1182</strain>
    </source>
</reference>
<accession>A0A7V0XF96</accession>
<dbReference type="SUPFAM" id="SSF75011">
    <property type="entry name" value="3-carboxy-cis,cis-mucoante lactonizing enzyme"/>
    <property type="match status" value="1"/>
</dbReference>
<sequence>VGSCPIDGGHLGVAVAGGYAYLPGQVYTPDSATGYVNVIDVSDPEDPVLVASDTVGQVCYGVAVSDGFLYVAAGSSGLVVYDISDPRNPVRVGHYQKTGHRPFTAMQLAVVGNVAFVADYFRGLRVIEFLGAGVEEPPNERPSFAGHGPTVVRGVLMLSGLGTRSELSDNSVMSRAALLNASGRKVMELQPGDNDVRHLSPGVYFIRAEGSRIQGVEGSSAKVVIQR</sequence>
<dbReference type="InterPro" id="IPR013211">
    <property type="entry name" value="LVIVD"/>
</dbReference>
<dbReference type="EMBL" id="DSBX01000225">
    <property type="protein sequence ID" value="HDQ99833.1"/>
    <property type="molecule type" value="Genomic_DNA"/>
</dbReference>
<dbReference type="AlphaFoldDB" id="A0A7V0XF96"/>
<dbReference type="InterPro" id="IPR015943">
    <property type="entry name" value="WD40/YVTN_repeat-like_dom_sf"/>
</dbReference>
<gene>
    <name evidence="1" type="ORF">ENN51_06075</name>
</gene>
<dbReference type="Pfam" id="PF08309">
    <property type="entry name" value="LVIVD"/>
    <property type="match status" value="2"/>
</dbReference>
<name>A0A7V0XF96_UNCW3</name>
<dbReference type="Gene3D" id="2.130.10.10">
    <property type="entry name" value="YVTN repeat-like/Quinoprotein amine dehydrogenase"/>
    <property type="match status" value="1"/>
</dbReference>
<organism evidence="1">
    <name type="scientific">candidate division WOR-3 bacterium</name>
    <dbReference type="NCBI Taxonomy" id="2052148"/>
    <lineage>
        <taxon>Bacteria</taxon>
        <taxon>Bacteria division WOR-3</taxon>
    </lineage>
</organism>
<comment type="caution">
    <text evidence="1">The sequence shown here is derived from an EMBL/GenBank/DDBJ whole genome shotgun (WGS) entry which is preliminary data.</text>
</comment>
<feature type="non-terminal residue" evidence="1">
    <location>
        <position position="1"/>
    </location>
</feature>
<proteinExistence type="predicted"/>
<dbReference type="Proteomes" id="UP000885672">
    <property type="component" value="Unassembled WGS sequence"/>
</dbReference>
<protein>
    <recommendedName>
        <fullName evidence="2">T9SS type A sorting domain-containing protein</fullName>
    </recommendedName>
</protein>
<evidence type="ECO:0000313" key="1">
    <source>
        <dbReference type="EMBL" id="HDQ99833.1"/>
    </source>
</evidence>
<evidence type="ECO:0008006" key="2">
    <source>
        <dbReference type="Google" id="ProtNLM"/>
    </source>
</evidence>